<dbReference type="EMBL" id="RAPY01000005">
    <property type="protein sequence ID" value="RKE45301.1"/>
    <property type="molecule type" value="Genomic_DNA"/>
</dbReference>
<sequence length="94" mass="10699">MKNSKLARDFKIKIEIFKNTPYFRSIKYGKIEIQRNLKSKSYLGKNHTIITKIVPKNTAWLGKLLLTGTQGTTGFTQIASLNQNAAVQVRCLKK</sequence>
<proteinExistence type="predicted"/>
<keyword evidence="2" id="KW-1185">Reference proteome</keyword>
<name>A0A420ALH0_SPHD1</name>
<gene>
    <name evidence="1" type="ORF">DFQ12_4373</name>
</gene>
<dbReference type="Proteomes" id="UP000286246">
    <property type="component" value="Unassembled WGS sequence"/>
</dbReference>
<accession>A0A420ALH0</accession>
<organism evidence="1 2">
    <name type="scientific">Sphingobacterium detergens</name>
    <dbReference type="NCBI Taxonomy" id="1145106"/>
    <lineage>
        <taxon>Bacteria</taxon>
        <taxon>Pseudomonadati</taxon>
        <taxon>Bacteroidota</taxon>
        <taxon>Sphingobacteriia</taxon>
        <taxon>Sphingobacteriales</taxon>
        <taxon>Sphingobacteriaceae</taxon>
        <taxon>Sphingobacterium</taxon>
    </lineage>
</organism>
<reference evidence="1 2" key="1">
    <citation type="submission" date="2018-09" db="EMBL/GenBank/DDBJ databases">
        <title>Genomic Encyclopedia of Type Strains, Phase III (KMG-III): the genomes of soil and plant-associated and newly described type strains.</title>
        <authorList>
            <person name="Whitman W."/>
        </authorList>
    </citation>
    <scope>NUCLEOTIDE SEQUENCE [LARGE SCALE GENOMIC DNA]</scope>
    <source>
        <strain evidence="1 2">CECT 7938</strain>
    </source>
</reference>
<dbReference type="AlphaFoldDB" id="A0A420ALH0"/>
<comment type="caution">
    <text evidence="1">The sequence shown here is derived from an EMBL/GenBank/DDBJ whole genome shotgun (WGS) entry which is preliminary data.</text>
</comment>
<evidence type="ECO:0000313" key="2">
    <source>
        <dbReference type="Proteomes" id="UP000286246"/>
    </source>
</evidence>
<protein>
    <submittedName>
        <fullName evidence="1">Uncharacterized protein</fullName>
    </submittedName>
</protein>
<evidence type="ECO:0000313" key="1">
    <source>
        <dbReference type="EMBL" id="RKE45301.1"/>
    </source>
</evidence>
<dbReference type="RefSeq" id="WP_120261056.1">
    <property type="nucleotide sequence ID" value="NZ_RAPY01000005.1"/>
</dbReference>